<feature type="transmembrane region" description="Helical" evidence="6">
    <location>
        <begin position="21"/>
        <end position="49"/>
    </location>
</feature>
<feature type="transmembrane region" description="Helical" evidence="6">
    <location>
        <begin position="188"/>
        <end position="206"/>
    </location>
</feature>
<evidence type="ECO:0000256" key="6">
    <source>
        <dbReference type="SAM" id="Phobius"/>
    </source>
</evidence>
<reference evidence="7" key="1">
    <citation type="submission" date="2023-03" db="EMBL/GenBank/DDBJ databases">
        <authorList>
            <person name="Steffen K."/>
            <person name="Cardenas P."/>
        </authorList>
    </citation>
    <scope>NUCLEOTIDE SEQUENCE</scope>
</reference>
<dbReference type="InterPro" id="IPR011701">
    <property type="entry name" value="MFS"/>
</dbReference>
<keyword evidence="8" id="KW-1185">Reference proteome</keyword>
<dbReference type="GO" id="GO:0016020">
    <property type="term" value="C:membrane"/>
    <property type="evidence" value="ECO:0007669"/>
    <property type="project" value="UniProtKB-SubCell"/>
</dbReference>
<evidence type="ECO:0000313" key="7">
    <source>
        <dbReference type="EMBL" id="CAI8002639.1"/>
    </source>
</evidence>
<evidence type="ECO:0000256" key="3">
    <source>
        <dbReference type="ARBA" id="ARBA00022989"/>
    </source>
</evidence>
<name>A0AA35R535_GEOBA</name>
<dbReference type="EMBL" id="CASHTH010000488">
    <property type="protein sequence ID" value="CAI8002639.1"/>
    <property type="molecule type" value="Genomic_DNA"/>
</dbReference>
<evidence type="ECO:0000256" key="1">
    <source>
        <dbReference type="ARBA" id="ARBA00004141"/>
    </source>
</evidence>
<dbReference type="PANTHER" id="PTHR23507">
    <property type="entry name" value="ZGC:174356"/>
    <property type="match status" value="1"/>
</dbReference>
<dbReference type="PANTHER" id="PTHR23507:SF1">
    <property type="entry name" value="FI18259P1-RELATED"/>
    <property type="match status" value="1"/>
</dbReference>
<proteinExistence type="predicted"/>
<feature type="transmembrane region" description="Helical" evidence="6">
    <location>
        <begin position="92"/>
        <end position="111"/>
    </location>
</feature>
<feature type="compositionally biased region" description="Pro residues" evidence="5">
    <location>
        <begin position="224"/>
        <end position="240"/>
    </location>
</feature>
<gene>
    <name evidence="7" type="ORF">GBAR_LOCUS3434</name>
</gene>
<keyword evidence="4 6" id="KW-0472">Membrane</keyword>
<dbReference type="Proteomes" id="UP001174909">
    <property type="component" value="Unassembled WGS sequence"/>
</dbReference>
<dbReference type="Gene3D" id="1.20.1250.20">
    <property type="entry name" value="MFS general substrate transporter like domains"/>
    <property type="match status" value="1"/>
</dbReference>
<feature type="transmembrane region" description="Helical" evidence="6">
    <location>
        <begin position="61"/>
        <end position="85"/>
    </location>
</feature>
<evidence type="ECO:0000256" key="2">
    <source>
        <dbReference type="ARBA" id="ARBA00022692"/>
    </source>
</evidence>
<organism evidence="7 8">
    <name type="scientific">Geodia barretti</name>
    <name type="common">Barrett's horny sponge</name>
    <dbReference type="NCBI Taxonomy" id="519541"/>
    <lineage>
        <taxon>Eukaryota</taxon>
        <taxon>Metazoa</taxon>
        <taxon>Porifera</taxon>
        <taxon>Demospongiae</taxon>
        <taxon>Heteroscleromorpha</taxon>
        <taxon>Tetractinellida</taxon>
        <taxon>Astrophorina</taxon>
        <taxon>Geodiidae</taxon>
        <taxon>Geodia</taxon>
    </lineage>
</organism>
<protein>
    <submittedName>
        <fullName evidence="7">Proton-coupled folate transporter</fullName>
    </submittedName>
</protein>
<dbReference type="InterPro" id="IPR036259">
    <property type="entry name" value="MFS_trans_sf"/>
</dbReference>
<dbReference type="Pfam" id="PF07690">
    <property type="entry name" value="MFS_1"/>
    <property type="match status" value="1"/>
</dbReference>
<feature type="transmembrane region" description="Helical" evidence="6">
    <location>
        <begin position="117"/>
        <end position="136"/>
    </location>
</feature>
<keyword evidence="2 6" id="KW-0812">Transmembrane</keyword>
<dbReference type="SUPFAM" id="SSF103473">
    <property type="entry name" value="MFS general substrate transporter"/>
    <property type="match status" value="1"/>
</dbReference>
<evidence type="ECO:0000256" key="4">
    <source>
        <dbReference type="ARBA" id="ARBA00023136"/>
    </source>
</evidence>
<comment type="caution">
    <text evidence="7">The sequence shown here is derived from an EMBL/GenBank/DDBJ whole genome shotgun (WGS) entry which is preliminary data.</text>
</comment>
<feature type="transmembrane region" description="Helical" evidence="6">
    <location>
        <begin position="148"/>
        <end position="168"/>
    </location>
</feature>
<feature type="non-terminal residue" evidence="7">
    <location>
        <position position="324"/>
    </location>
</feature>
<accession>A0AA35R535</accession>
<sequence length="324" mass="35448">TKSALLVPLKIFFDRSRGVPLWKLWFGLLVLGVTVLNQMGYLATVILFSLHEPLQWKPGTIGTYLAASEFIRGLSSIILLPILVCCSLSDPLIALFGVCVVCLTNIGTGFVTESWQMFIAGTVQGVDAIITPALQASMSKLVPPREQGALFSVVSAVQVLSGTLAFVVYNLVYKLCLEEKDCPIGSPFWLMAILYFLTTPFLITLARFSKRSRRQAFVNSERFPPNPGSPTPHPTSPPIPTIHHPHHHNQTLAPHLHGNGYSTDDSDGMGGSIQWALSRSQSRRYQPPRVLSPASVGKDILERHSLIGRGRASSYGSHPHSINS</sequence>
<evidence type="ECO:0000313" key="8">
    <source>
        <dbReference type="Proteomes" id="UP001174909"/>
    </source>
</evidence>
<dbReference type="AlphaFoldDB" id="A0AA35R535"/>
<feature type="region of interest" description="Disordered" evidence="5">
    <location>
        <begin position="219"/>
        <end position="267"/>
    </location>
</feature>
<dbReference type="GO" id="GO:0022857">
    <property type="term" value="F:transmembrane transporter activity"/>
    <property type="evidence" value="ECO:0007669"/>
    <property type="project" value="InterPro"/>
</dbReference>
<comment type="subcellular location">
    <subcellularLocation>
        <location evidence="1">Membrane</location>
        <topology evidence="1">Multi-pass membrane protein</topology>
    </subcellularLocation>
</comment>
<keyword evidence="3 6" id="KW-1133">Transmembrane helix</keyword>
<evidence type="ECO:0000256" key="5">
    <source>
        <dbReference type="SAM" id="MobiDB-lite"/>
    </source>
</evidence>